<evidence type="ECO:0000256" key="1">
    <source>
        <dbReference type="ARBA" id="ARBA00024322"/>
    </source>
</evidence>
<dbReference type="PROSITE" id="PS51932">
    <property type="entry name" value="BMV"/>
    <property type="match status" value="1"/>
</dbReference>
<dbReference type="EMBL" id="BBMN01000003">
    <property type="protein sequence ID" value="GAL04256.1"/>
    <property type="molecule type" value="Genomic_DNA"/>
</dbReference>
<dbReference type="PANTHER" id="PTHR36539">
    <property type="entry name" value="ETHANOLAMINE UTILIZATION PROTEIN EUTN"/>
    <property type="match status" value="1"/>
</dbReference>
<reference evidence="3 4" key="1">
    <citation type="journal article" date="2014" name="Genome Announc.">
        <title>Draft Genome Sequences of Two Vibrionaceae Species, Vibrio ponticus C121 and Photobacterium aphoticum C119, Isolated as Coral Reef Microbiota.</title>
        <authorList>
            <person name="Al-saari N."/>
            <person name="Meirelles P.M."/>
            <person name="Mino S."/>
            <person name="Suda W."/>
            <person name="Oshima K."/>
            <person name="Hattori M."/>
            <person name="Ohkuma M."/>
            <person name="Thompson F.L."/>
            <person name="Gomez-Gil B."/>
            <person name="Sawabe T."/>
            <person name="Sawabe T."/>
        </authorList>
    </citation>
    <scope>NUCLEOTIDE SEQUENCE [LARGE SCALE GENOMIC DNA]</scope>
    <source>
        <strain evidence="3 4">JCM 19237</strain>
    </source>
</reference>
<evidence type="ECO:0000256" key="2">
    <source>
        <dbReference type="ARBA" id="ARBA00024446"/>
    </source>
</evidence>
<evidence type="ECO:0000313" key="4">
    <source>
        <dbReference type="Proteomes" id="UP000029227"/>
    </source>
</evidence>
<dbReference type="Gene3D" id="2.40.50.220">
    <property type="entry name" value="EutN/Ccml"/>
    <property type="match status" value="1"/>
</dbReference>
<comment type="subcellular location">
    <subcellularLocation>
        <location evidence="1">Bacterial microcompartment</location>
    </subcellularLocation>
</comment>
<dbReference type="AlphaFoldDB" id="A0A090QMU2"/>
<dbReference type="InterPro" id="IPR004992">
    <property type="entry name" value="EutN_CcmL"/>
</dbReference>
<dbReference type="Pfam" id="PF03319">
    <property type="entry name" value="EutN_CcmL"/>
    <property type="match status" value="1"/>
</dbReference>
<organism evidence="3 4">
    <name type="scientific">Photobacterium aphoticum</name>
    <dbReference type="NCBI Taxonomy" id="754436"/>
    <lineage>
        <taxon>Bacteria</taxon>
        <taxon>Pseudomonadati</taxon>
        <taxon>Pseudomonadota</taxon>
        <taxon>Gammaproteobacteria</taxon>
        <taxon>Vibrionales</taxon>
        <taxon>Vibrionaceae</taxon>
        <taxon>Photobacterium</taxon>
    </lineage>
</organism>
<dbReference type="PANTHER" id="PTHR36539:SF1">
    <property type="entry name" value="BACTERIAL MICROCOMPARTMENT SHELL VERTEX PROTEIN EUTN"/>
    <property type="match status" value="1"/>
</dbReference>
<comment type="caution">
    <text evidence="3">The sequence shown here is derived from an EMBL/GenBank/DDBJ whole genome shotgun (WGS) entry which is preliminary data.</text>
</comment>
<evidence type="ECO:0000313" key="3">
    <source>
        <dbReference type="EMBL" id="GAL04256.1"/>
    </source>
</evidence>
<dbReference type="Proteomes" id="UP000029227">
    <property type="component" value="Unassembled WGS sequence"/>
</dbReference>
<name>A0A090QMU2_9GAMM</name>
<dbReference type="GO" id="GO:0031469">
    <property type="term" value="C:bacterial microcompartment"/>
    <property type="evidence" value="ECO:0007669"/>
    <property type="project" value="UniProtKB-SubCell"/>
</dbReference>
<accession>A0A090QMU2</accession>
<dbReference type="InterPro" id="IPR036677">
    <property type="entry name" value="EutN_CcmL_sf"/>
</dbReference>
<dbReference type="SUPFAM" id="SSF159133">
    <property type="entry name" value="EutN/CcmL-like"/>
    <property type="match status" value="1"/>
</dbReference>
<dbReference type="eggNOG" id="COG4576">
    <property type="taxonomic scope" value="Bacteria"/>
</dbReference>
<protein>
    <submittedName>
        <fullName evidence="3">Carbon dioxide concentrating mechanism protein CcmL</fullName>
    </submittedName>
</protein>
<dbReference type="STRING" id="754436.JCM19237_2407"/>
<proteinExistence type="predicted"/>
<keyword evidence="2" id="KW-1283">Bacterial microcompartment</keyword>
<gene>
    <name evidence="3" type="ORF">JCM19237_2407</name>
</gene>
<sequence length="108" mass="12132">MILATVTGHVVATQKSDELRGSNLLLVTALGDDLQPIKDRTYVAVDSVGAGMHDQVLVEEYFALHKHDYKAMSIVAIVEKIHQVDRDRQKHERISDQARDSIWYGCAE</sequence>